<evidence type="ECO:0000259" key="1">
    <source>
        <dbReference type="Pfam" id="PF06985"/>
    </source>
</evidence>
<dbReference type="OrthoDB" id="2157530at2759"/>
<gene>
    <name evidence="3" type="primary">20352518</name>
    <name evidence="2" type="ORF">GGTG_12060</name>
</gene>
<dbReference type="AlphaFoldDB" id="J3PEY1"/>
<dbReference type="EMBL" id="GL385401">
    <property type="protein sequence ID" value="EJT71039.1"/>
    <property type="molecule type" value="Genomic_DNA"/>
</dbReference>
<protein>
    <recommendedName>
        <fullName evidence="1">Heterokaryon incompatibility domain-containing protein</fullName>
    </recommendedName>
</protein>
<dbReference type="Proteomes" id="UP000006039">
    <property type="component" value="Unassembled WGS sequence"/>
</dbReference>
<dbReference type="VEuPathDB" id="FungiDB:GGTG_12060"/>
<dbReference type="InterPro" id="IPR052895">
    <property type="entry name" value="HetReg/Transcr_Mod"/>
</dbReference>
<organism evidence="2">
    <name type="scientific">Gaeumannomyces tritici (strain R3-111a-1)</name>
    <name type="common">Wheat and barley take-all root rot fungus</name>
    <name type="synonym">Gaeumannomyces graminis var. tritici</name>
    <dbReference type="NCBI Taxonomy" id="644352"/>
    <lineage>
        <taxon>Eukaryota</taxon>
        <taxon>Fungi</taxon>
        <taxon>Dikarya</taxon>
        <taxon>Ascomycota</taxon>
        <taxon>Pezizomycotina</taxon>
        <taxon>Sordariomycetes</taxon>
        <taxon>Sordariomycetidae</taxon>
        <taxon>Magnaporthales</taxon>
        <taxon>Magnaporthaceae</taxon>
        <taxon>Gaeumannomyces</taxon>
    </lineage>
</organism>
<dbReference type="PANTHER" id="PTHR24148">
    <property type="entry name" value="ANKYRIN REPEAT DOMAIN-CONTAINING PROTEIN 39 HOMOLOG-RELATED"/>
    <property type="match status" value="1"/>
</dbReference>
<reference evidence="3" key="4">
    <citation type="journal article" date="2015" name="G3 (Bethesda)">
        <title>Genome sequences of three phytopathogenic species of the Magnaporthaceae family of fungi.</title>
        <authorList>
            <person name="Okagaki L.H."/>
            <person name="Nunes C.C."/>
            <person name="Sailsbery J."/>
            <person name="Clay B."/>
            <person name="Brown D."/>
            <person name="John T."/>
            <person name="Oh Y."/>
            <person name="Young N."/>
            <person name="Fitzgerald M."/>
            <person name="Haas B.J."/>
            <person name="Zeng Q."/>
            <person name="Young S."/>
            <person name="Adiconis X."/>
            <person name="Fan L."/>
            <person name="Levin J.Z."/>
            <person name="Mitchell T.K."/>
            <person name="Okubara P.A."/>
            <person name="Farman M.L."/>
            <person name="Kohn L.M."/>
            <person name="Birren B."/>
            <person name="Ma L.-J."/>
            <person name="Dean R.A."/>
        </authorList>
    </citation>
    <scope>NUCLEOTIDE SEQUENCE</scope>
    <source>
        <strain evidence="3">R3-111a-1</strain>
    </source>
</reference>
<dbReference type="HOGENOM" id="CLU_023115_0_0_1"/>
<reference evidence="2" key="2">
    <citation type="submission" date="2010-07" db="EMBL/GenBank/DDBJ databases">
        <authorList>
            <consortium name="The Broad Institute Genome Sequencing Platform"/>
            <consortium name="Broad Institute Genome Sequencing Center for Infectious Disease"/>
            <person name="Ma L.-J."/>
            <person name="Dead R."/>
            <person name="Young S."/>
            <person name="Zeng Q."/>
            <person name="Koehrsen M."/>
            <person name="Alvarado L."/>
            <person name="Berlin A."/>
            <person name="Chapman S.B."/>
            <person name="Chen Z."/>
            <person name="Freedman E."/>
            <person name="Gellesch M."/>
            <person name="Goldberg J."/>
            <person name="Griggs A."/>
            <person name="Gujja S."/>
            <person name="Heilman E.R."/>
            <person name="Heiman D."/>
            <person name="Hepburn T."/>
            <person name="Howarth C."/>
            <person name="Jen D."/>
            <person name="Larson L."/>
            <person name="Mehta T."/>
            <person name="Neiman D."/>
            <person name="Pearson M."/>
            <person name="Roberts A."/>
            <person name="Saif S."/>
            <person name="Shea T."/>
            <person name="Shenoy N."/>
            <person name="Sisk P."/>
            <person name="Stolte C."/>
            <person name="Sykes S."/>
            <person name="Walk T."/>
            <person name="White J."/>
            <person name="Yandava C."/>
            <person name="Haas B."/>
            <person name="Nusbaum C."/>
            <person name="Birren B."/>
        </authorList>
    </citation>
    <scope>NUCLEOTIDE SEQUENCE</scope>
    <source>
        <strain evidence="2">R3-111a-1</strain>
    </source>
</reference>
<evidence type="ECO:0000313" key="4">
    <source>
        <dbReference type="Proteomes" id="UP000006039"/>
    </source>
</evidence>
<proteinExistence type="predicted"/>
<reference evidence="4" key="1">
    <citation type="submission" date="2010-07" db="EMBL/GenBank/DDBJ databases">
        <title>The genome sequence of Gaeumannomyces graminis var. tritici strain R3-111a-1.</title>
        <authorList>
            <consortium name="The Broad Institute Genome Sequencing Platform"/>
            <person name="Ma L.-J."/>
            <person name="Dead R."/>
            <person name="Young S."/>
            <person name="Zeng Q."/>
            <person name="Koehrsen M."/>
            <person name="Alvarado L."/>
            <person name="Berlin A."/>
            <person name="Chapman S.B."/>
            <person name="Chen Z."/>
            <person name="Freedman E."/>
            <person name="Gellesch M."/>
            <person name="Goldberg J."/>
            <person name="Griggs A."/>
            <person name="Gujja S."/>
            <person name="Heilman E.R."/>
            <person name="Heiman D."/>
            <person name="Hepburn T."/>
            <person name="Howarth C."/>
            <person name="Jen D."/>
            <person name="Larson L."/>
            <person name="Mehta T."/>
            <person name="Neiman D."/>
            <person name="Pearson M."/>
            <person name="Roberts A."/>
            <person name="Saif S."/>
            <person name="Shea T."/>
            <person name="Shenoy N."/>
            <person name="Sisk P."/>
            <person name="Stolte C."/>
            <person name="Sykes S."/>
            <person name="Walk T."/>
            <person name="White J."/>
            <person name="Yandava C."/>
            <person name="Haas B."/>
            <person name="Nusbaum C."/>
            <person name="Birren B."/>
        </authorList>
    </citation>
    <scope>NUCLEOTIDE SEQUENCE [LARGE SCALE GENOMIC DNA]</scope>
    <source>
        <strain evidence="4">R3-111a-1</strain>
    </source>
</reference>
<dbReference type="PANTHER" id="PTHR24148:SF73">
    <property type="entry name" value="HET DOMAIN PROTEIN (AFU_ORTHOLOGUE AFUA_8G01020)"/>
    <property type="match status" value="1"/>
</dbReference>
<dbReference type="InterPro" id="IPR010730">
    <property type="entry name" value="HET"/>
</dbReference>
<dbReference type="STRING" id="644352.J3PEY1"/>
<evidence type="ECO:0000313" key="2">
    <source>
        <dbReference type="EMBL" id="EJT71039.1"/>
    </source>
</evidence>
<dbReference type="eggNOG" id="ENOG502T53V">
    <property type="taxonomic scope" value="Eukaryota"/>
</dbReference>
<dbReference type="RefSeq" id="XP_009228217.1">
    <property type="nucleotide sequence ID" value="XM_009229953.1"/>
</dbReference>
<accession>J3PEY1</accession>
<reference evidence="2" key="3">
    <citation type="submission" date="2010-09" db="EMBL/GenBank/DDBJ databases">
        <title>Annotation of Gaeumannomyces graminis var. tritici R3-111a-1.</title>
        <authorList>
            <consortium name="The Broad Institute Genome Sequencing Platform"/>
            <person name="Ma L.-J."/>
            <person name="Dead R."/>
            <person name="Young S.K."/>
            <person name="Zeng Q."/>
            <person name="Gargeya S."/>
            <person name="Fitzgerald M."/>
            <person name="Haas B."/>
            <person name="Abouelleil A."/>
            <person name="Alvarado L."/>
            <person name="Arachchi H.M."/>
            <person name="Berlin A."/>
            <person name="Brown A."/>
            <person name="Chapman S.B."/>
            <person name="Chen Z."/>
            <person name="Dunbar C."/>
            <person name="Freedman E."/>
            <person name="Gearin G."/>
            <person name="Gellesch M."/>
            <person name="Goldberg J."/>
            <person name="Griggs A."/>
            <person name="Gujja S."/>
            <person name="Heiman D."/>
            <person name="Howarth C."/>
            <person name="Larson L."/>
            <person name="Lui A."/>
            <person name="MacDonald P.J.P."/>
            <person name="Mehta T."/>
            <person name="Montmayeur A."/>
            <person name="Murphy C."/>
            <person name="Neiman D."/>
            <person name="Pearson M."/>
            <person name="Priest M."/>
            <person name="Roberts A."/>
            <person name="Saif S."/>
            <person name="Shea T."/>
            <person name="Shenoy N."/>
            <person name="Sisk P."/>
            <person name="Stolte C."/>
            <person name="Sykes S."/>
            <person name="Yandava C."/>
            <person name="Wortman J."/>
            <person name="Nusbaum C."/>
            <person name="Birren B."/>
        </authorList>
    </citation>
    <scope>NUCLEOTIDE SEQUENCE</scope>
    <source>
        <strain evidence="2">R3-111a-1</strain>
    </source>
</reference>
<dbReference type="EnsemblFungi" id="EJT71039">
    <property type="protein sequence ID" value="EJT71039"/>
    <property type="gene ID" value="GGTG_12060"/>
</dbReference>
<reference evidence="3" key="5">
    <citation type="submission" date="2018-04" db="UniProtKB">
        <authorList>
            <consortium name="EnsemblFungi"/>
        </authorList>
    </citation>
    <scope>IDENTIFICATION</scope>
    <source>
        <strain evidence="3">R3-111a-1</strain>
    </source>
</reference>
<sequence length="489" mass="53677">MDLFTGPGSIYRPLRGSEIRLVKLKRTRRPDQPIELELFYAPLDTAKFLALSYQWGKPGETKTISVNGTEFPVFESLFRALESLYLHKISDILGADVFEDPVPAEAQAQARQDATDTDTDEGLMGWWIDAICINQASLTERSEQVPRMGKIYSTAARVVIWPGDSYAFKSDHLNAAIADATKKYSRIRLELRPQVQASANDAAAVRDLLIQGATDRRDRIFGILGMANLPTPAPPDIQPDYTRSFEDVAFSYAKFLVLNHGRLDVLAMGVNSHPGYPSWVPDFDPPSGPRLKPGEVQSVSSLSADGRCLVARGSLIGTVLAVVPAAFDTLLPDYEGIVRPSANLRSVAPELVVREWLDQPRAEGNIDDDGCTAVACLGLTEAAGHACSGALYDALQCLRTYFMAIRCLLLDDGHVLQGPQYQCQDPEPGDVVSAIRGMDELAVLRRLGVGREPEGFQIIDARCRGTAFPAGPVTEDVFTNRAERDFHIW</sequence>
<evidence type="ECO:0000313" key="3">
    <source>
        <dbReference type="EnsemblFungi" id="EJT71039"/>
    </source>
</evidence>
<keyword evidence="4" id="KW-1185">Reference proteome</keyword>
<dbReference type="GeneID" id="20352518"/>
<name>J3PEY1_GAET3</name>
<feature type="domain" description="Heterokaryon incompatibility" evidence="1">
    <location>
        <begin position="122"/>
        <end position="187"/>
    </location>
</feature>
<dbReference type="Pfam" id="PF06985">
    <property type="entry name" value="HET"/>
    <property type="match status" value="1"/>
</dbReference>